<evidence type="ECO:0000256" key="8">
    <source>
        <dbReference type="ARBA" id="ARBA00023136"/>
    </source>
</evidence>
<dbReference type="RefSeq" id="WP_093505845.1">
    <property type="nucleotide sequence ID" value="NZ_BSSG01000007.1"/>
</dbReference>
<dbReference type="EMBL" id="FOMO01000007">
    <property type="protein sequence ID" value="SFE04780.1"/>
    <property type="molecule type" value="Genomic_DNA"/>
</dbReference>
<dbReference type="Proteomes" id="UP000243950">
    <property type="component" value="Unassembled WGS sequence"/>
</dbReference>
<evidence type="ECO:0000256" key="7">
    <source>
        <dbReference type="ARBA" id="ARBA00023122"/>
    </source>
</evidence>
<dbReference type="InterPro" id="IPR000644">
    <property type="entry name" value="CBS_dom"/>
</dbReference>
<evidence type="ECO:0000256" key="2">
    <source>
        <dbReference type="ARBA" id="ARBA00006337"/>
    </source>
</evidence>
<evidence type="ECO:0000259" key="13">
    <source>
        <dbReference type="PROSITE" id="PS51846"/>
    </source>
</evidence>
<evidence type="ECO:0000259" key="12">
    <source>
        <dbReference type="PROSITE" id="PS51371"/>
    </source>
</evidence>
<organism evidence="14 15">
    <name type="scientific">Pseudomonas straminea</name>
    <dbReference type="NCBI Taxonomy" id="47882"/>
    <lineage>
        <taxon>Bacteria</taxon>
        <taxon>Pseudomonadati</taxon>
        <taxon>Pseudomonadota</taxon>
        <taxon>Gammaproteobacteria</taxon>
        <taxon>Pseudomonadales</taxon>
        <taxon>Pseudomonadaceae</taxon>
        <taxon>Phytopseudomonas</taxon>
    </lineage>
</organism>
<evidence type="ECO:0000313" key="14">
    <source>
        <dbReference type="EMBL" id="SFE04780.1"/>
    </source>
</evidence>
<evidence type="ECO:0000256" key="6">
    <source>
        <dbReference type="ARBA" id="ARBA00022989"/>
    </source>
</evidence>
<comment type="subcellular location">
    <subcellularLocation>
        <location evidence="1">Cell membrane</location>
        <topology evidence="1">Multi-pass membrane protein</topology>
    </subcellularLocation>
</comment>
<feature type="transmembrane region" description="Helical" evidence="11">
    <location>
        <begin position="130"/>
        <end position="149"/>
    </location>
</feature>
<evidence type="ECO:0000256" key="5">
    <source>
        <dbReference type="ARBA" id="ARBA00022737"/>
    </source>
</evidence>
<dbReference type="PROSITE" id="PS51371">
    <property type="entry name" value="CBS"/>
    <property type="match status" value="1"/>
</dbReference>
<feature type="transmembrane region" description="Helical" evidence="11">
    <location>
        <begin position="64"/>
        <end position="86"/>
    </location>
</feature>
<keyword evidence="6 10" id="KW-1133">Transmembrane helix</keyword>
<accession>A0A1I1XHA8</accession>
<keyword evidence="7 9" id="KW-0129">CBS domain</keyword>
<dbReference type="InterPro" id="IPR046342">
    <property type="entry name" value="CBS_dom_sf"/>
</dbReference>
<feature type="domain" description="CNNM transmembrane" evidence="13">
    <location>
        <begin position="2"/>
        <end position="188"/>
    </location>
</feature>
<dbReference type="InterPro" id="IPR016169">
    <property type="entry name" value="FAD-bd_PCMH_sub2"/>
</dbReference>
<proteinExistence type="inferred from homology"/>
<dbReference type="Gene3D" id="3.10.580.10">
    <property type="entry name" value="CBS-domain"/>
    <property type="match status" value="1"/>
</dbReference>
<keyword evidence="8 10" id="KW-0472">Membrane</keyword>
<evidence type="ECO:0000256" key="4">
    <source>
        <dbReference type="ARBA" id="ARBA00022692"/>
    </source>
</evidence>
<name>A0A1I1XHA8_PSEOC</name>
<dbReference type="GO" id="GO:0005886">
    <property type="term" value="C:plasma membrane"/>
    <property type="evidence" value="ECO:0007669"/>
    <property type="project" value="UniProtKB-SubCell"/>
</dbReference>
<reference evidence="15" key="1">
    <citation type="submission" date="2016-10" db="EMBL/GenBank/DDBJ databases">
        <authorList>
            <person name="Varghese N."/>
            <person name="Submissions S."/>
        </authorList>
    </citation>
    <scope>NUCLEOTIDE SEQUENCE [LARGE SCALE GENOMIC DNA]</scope>
    <source>
        <strain evidence="15">JCM 2783</strain>
    </source>
</reference>
<evidence type="ECO:0000256" key="11">
    <source>
        <dbReference type="SAM" id="Phobius"/>
    </source>
</evidence>
<keyword evidence="3" id="KW-1003">Cell membrane</keyword>
<feature type="domain" description="CBS" evidence="12">
    <location>
        <begin position="271"/>
        <end position="327"/>
    </location>
</feature>
<gene>
    <name evidence="14" type="ORF">SAMN05216372_107166</name>
</gene>
<protein>
    <submittedName>
        <fullName evidence="14">Mg2+ and Co2+ transporter CorB, contains DUF21, CBS pair, and CorC-HlyC domains</fullName>
    </submittedName>
</protein>
<evidence type="ECO:0000256" key="3">
    <source>
        <dbReference type="ARBA" id="ARBA00022475"/>
    </source>
</evidence>
<dbReference type="Pfam" id="PF03471">
    <property type="entry name" value="CorC_HlyC"/>
    <property type="match status" value="1"/>
</dbReference>
<dbReference type="AlphaFoldDB" id="A0A1I1XHA8"/>
<dbReference type="Gene3D" id="3.30.465.10">
    <property type="match status" value="1"/>
</dbReference>
<keyword evidence="4 10" id="KW-0812">Transmembrane</keyword>
<evidence type="ECO:0000256" key="9">
    <source>
        <dbReference type="PROSITE-ProRule" id="PRU00703"/>
    </source>
</evidence>
<comment type="similarity">
    <text evidence="2">Belongs to the UPF0053 family.</text>
</comment>
<evidence type="ECO:0000313" key="15">
    <source>
        <dbReference type="Proteomes" id="UP000243950"/>
    </source>
</evidence>
<dbReference type="InterPro" id="IPR005170">
    <property type="entry name" value="Transptr-assoc_dom"/>
</dbReference>
<dbReference type="SUPFAM" id="SSF54631">
    <property type="entry name" value="CBS-domain pair"/>
    <property type="match status" value="1"/>
</dbReference>
<evidence type="ECO:0000256" key="10">
    <source>
        <dbReference type="PROSITE-ProRule" id="PRU01193"/>
    </source>
</evidence>
<dbReference type="SUPFAM" id="SSF56176">
    <property type="entry name" value="FAD-binding/transporter-associated domain-like"/>
    <property type="match status" value="1"/>
</dbReference>
<dbReference type="CDD" id="cd04590">
    <property type="entry name" value="CBS_pair_CorC_HlyC_assoc"/>
    <property type="match status" value="1"/>
</dbReference>
<keyword evidence="5" id="KW-0677">Repeat</keyword>
<feature type="transmembrane region" description="Helical" evidence="11">
    <location>
        <begin position="98"/>
        <end position="118"/>
    </location>
</feature>
<keyword evidence="15" id="KW-1185">Reference proteome</keyword>
<dbReference type="PANTHER" id="PTHR22777">
    <property type="entry name" value="HEMOLYSIN-RELATED"/>
    <property type="match status" value="1"/>
</dbReference>
<dbReference type="InterPro" id="IPR044751">
    <property type="entry name" value="Ion_transp-like_CBS"/>
</dbReference>
<dbReference type="PROSITE" id="PS51846">
    <property type="entry name" value="CNNM"/>
    <property type="match status" value="1"/>
</dbReference>
<dbReference type="SMART" id="SM01091">
    <property type="entry name" value="CorC_HlyC"/>
    <property type="match status" value="1"/>
</dbReference>
<dbReference type="GO" id="GO:0050660">
    <property type="term" value="F:flavin adenine dinucleotide binding"/>
    <property type="evidence" value="ECO:0007669"/>
    <property type="project" value="InterPro"/>
</dbReference>
<evidence type="ECO:0000256" key="1">
    <source>
        <dbReference type="ARBA" id="ARBA00004651"/>
    </source>
</evidence>
<sequence length="417" mass="45662">MNTPSPLFQLALLLTLLACATFFICARTVLFGLNRYRLRYRARQGHRAAARLIALLDQPQRLSATLRIGTICSTMAASVAATLLALRHGAPGNLAPSPFVLTLAVLMLAHPFGRLLAILPPPLFAYPASYPLTLVSLALSPFTHLLMTIGQGLRRRIGKADQSAAPDDAPSLTELRDALQADDLPLPAERRAMLLGVLELDKVSVEDVMIPRHEVTGIDLQGSTPLLEQIRSASHTRLPVYRNGLNQTEGILHMRRLAGCSELDEAALLQACDAAYFVPEGTTLANQLVNFQQHKYRTAVVVDEYGEAMGIVTVEDILEEIVGDLSSVETAHPREFYPLGDGTWSIQGSAYLREVNRALGWHLPVDGPKTVNGLVTEVLENIPDCAVCMQVSRYRLEIVQSSGSRVLEVRAWEAQQH</sequence>
<dbReference type="Pfam" id="PF00571">
    <property type="entry name" value="CBS"/>
    <property type="match status" value="1"/>
</dbReference>
<dbReference type="Pfam" id="PF01595">
    <property type="entry name" value="CNNM"/>
    <property type="match status" value="1"/>
</dbReference>
<dbReference type="PANTHER" id="PTHR22777:SF32">
    <property type="entry name" value="UPF0053 INNER MEMBRANE PROTEIN YFJD"/>
    <property type="match status" value="1"/>
</dbReference>
<dbReference type="InterPro" id="IPR036318">
    <property type="entry name" value="FAD-bd_PCMH-like_sf"/>
</dbReference>
<dbReference type="InterPro" id="IPR002550">
    <property type="entry name" value="CNNM"/>
</dbReference>